<dbReference type="Pfam" id="PF01306">
    <property type="entry name" value="LacY_symp"/>
    <property type="match status" value="1"/>
</dbReference>
<dbReference type="RefSeq" id="WP_249512260.1">
    <property type="nucleotide sequence ID" value="NZ_CP093365.1"/>
</dbReference>
<organism evidence="9 10">
    <name type="scientific">Bombilactobacillus thymidiniphilus</name>
    <dbReference type="NCBI Taxonomy" id="2923363"/>
    <lineage>
        <taxon>Bacteria</taxon>
        <taxon>Bacillati</taxon>
        <taxon>Bacillota</taxon>
        <taxon>Bacilli</taxon>
        <taxon>Lactobacillales</taxon>
        <taxon>Lactobacillaceae</taxon>
        <taxon>Bombilactobacillus</taxon>
    </lineage>
</organism>
<feature type="transmembrane region" description="Helical" evidence="8">
    <location>
        <begin position="299"/>
        <end position="318"/>
    </location>
</feature>
<keyword evidence="6 8" id="KW-1133">Transmembrane helix</keyword>
<evidence type="ECO:0000313" key="10">
    <source>
        <dbReference type="Proteomes" id="UP000831947"/>
    </source>
</evidence>
<dbReference type="PANTHER" id="PTHR23522:SF10">
    <property type="entry name" value="3-PHENYLPROPIONIC ACID TRANSPORTER-RELATED"/>
    <property type="match status" value="1"/>
</dbReference>
<evidence type="ECO:0000256" key="2">
    <source>
        <dbReference type="ARBA" id="ARBA00022448"/>
    </source>
</evidence>
<dbReference type="NCBIfam" id="TIGR00882">
    <property type="entry name" value="2A0105"/>
    <property type="match status" value="1"/>
</dbReference>
<evidence type="ECO:0000256" key="5">
    <source>
        <dbReference type="ARBA" id="ARBA00022692"/>
    </source>
</evidence>
<dbReference type="SUPFAM" id="SSF103473">
    <property type="entry name" value="MFS general substrate transporter"/>
    <property type="match status" value="1"/>
</dbReference>
<gene>
    <name evidence="9" type="ORF">MOO47_04415</name>
</gene>
<feature type="transmembrane region" description="Helical" evidence="8">
    <location>
        <begin position="53"/>
        <end position="69"/>
    </location>
</feature>
<dbReference type="NCBIfam" id="NF007077">
    <property type="entry name" value="PRK09528.1"/>
    <property type="match status" value="1"/>
</dbReference>
<evidence type="ECO:0000256" key="7">
    <source>
        <dbReference type="ARBA" id="ARBA00023136"/>
    </source>
</evidence>
<dbReference type="PANTHER" id="PTHR23522">
    <property type="entry name" value="BLL5896 PROTEIN"/>
    <property type="match status" value="1"/>
</dbReference>
<dbReference type="Gene3D" id="1.20.1250.20">
    <property type="entry name" value="MFS general substrate transporter like domains"/>
    <property type="match status" value="2"/>
</dbReference>
<protein>
    <submittedName>
        <fullName evidence="9">MFS transporter</fullName>
    </submittedName>
</protein>
<keyword evidence="10" id="KW-1185">Reference proteome</keyword>
<dbReference type="InterPro" id="IPR036259">
    <property type="entry name" value="MFS_trans_sf"/>
</dbReference>
<feature type="transmembrane region" description="Helical" evidence="8">
    <location>
        <begin position="151"/>
        <end position="170"/>
    </location>
</feature>
<feature type="transmembrane region" description="Helical" evidence="8">
    <location>
        <begin position="108"/>
        <end position="131"/>
    </location>
</feature>
<feature type="transmembrane region" description="Helical" evidence="8">
    <location>
        <begin position="81"/>
        <end position="102"/>
    </location>
</feature>
<feature type="transmembrane region" description="Helical" evidence="8">
    <location>
        <begin position="12"/>
        <end position="33"/>
    </location>
</feature>
<evidence type="ECO:0000313" key="9">
    <source>
        <dbReference type="EMBL" id="UQS83033.1"/>
    </source>
</evidence>
<feature type="transmembrane region" description="Helical" evidence="8">
    <location>
        <begin position="176"/>
        <end position="194"/>
    </location>
</feature>
<evidence type="ECO:0000256" key="4">
    <source>
        <dbReference type="ARBA" id="ARBA00022519"/>
    </source>
</evidence>
<keyword evidence="3" id="KW-1003">Cell membrane</keyword>
<dbReference type="EMBL" id="CP093365">
    <property type="protein sequence ID" value="UQS83033.1"/>
    <property type="molecule type" value="Genomic_DNA"/>
</dbReference>
<sequence>MENIKKNIKNPSYLQSSFTLLMFFAAWGIWWSFFQLWLTKSGGLHLSGAQVGTVYSANSLTTLILMFLYGSLQDKLVIKRYLLIFCAILAALVGPFFVWVYAPLLQNYFWLGIVVGSIFLSAGFLSASGIYEAVAEKLSRRFDFEYGQARAWGSFGYAIVAFIAGQSFTINPQINFWLGSAFGIVLLLELLFWVPKAEREADNKIVLRGEGSDTPSVKEMFGLLKIKELWFIIILIMFTYTFYTVFDQQMFPDFYTGLFSTSAAGERMYGILNSVQVFGEALMMAIVPILMNKIGVRNALLLGVLVMFVRIGGCGLAHDPITVSCIKMLHSLEVPLFTLPIFRYFTLHFDTKLSATLYMIGFQVAAQIGQVILSQPLGKLRDIIGYNHTFLIISSIVFVAAIYGFFVLKKDNEDVNGDPFIRS</sequence>
<name>A0ABY4PBI9_9LACO</name>
<dbReference type="PRINTS" id="PR00174">
    <property type="entry name" value="LACYSMPORT"/>
</dbReference>
<evidence type="ECO:0000256" key="8">
    <source>
        <dbReference type="SAM" id="Phobius"/>
    </source>
</evidence>
<feature type="transmembrane region" description="Helical" evidence="8">
    <location>
        <begin position="385"/>
        <end position="406"/>
    </location>
</feature>
<feature type="transmembrane region" description="Helical" evidence="8">
    <location>
        <begin position="355"/>
        <end position="373"/>
    </location>
</feature>
<feature type="transmembrane region" description="Helical" evidence="8">
    <location>
        <begin position="268"/>
        <end position="287"/>
    </location>
</feature>
<keyword evidence="4" id="KW-0997">Cell inner membrane</keyword>
<keyword evidence="5 8" id="KW-0812">Transmembrane</keyword>
<evidence type="ECO:0000256" key="6">
    <source>
        <dbReference type="ARBA" id="ARBA00022989"/>
    </source>
</evidence>
<evidence type="ECO:0000256" key="3">
    <source>
        <dbReference type="ARBA" id="ARBA00022475"/>
    </source>
</evidence>
<proteinExistence type="predicted"/>
<keyword evidence="7 8" id="KW-0472">Membrane</keyword>
<dbReference type="InterPro" id="IPR000576">
    <property type="entry name" value="LacY/RafB_perm_fam"/>
</dbReference>
<dbReference type="Proteomes" id="UP000831947">
    <property type="component" value="Chromosome"/>
</dbReference>
<evidence type="ECO:0000256" key="1">
    <source>
        <dbReference type="ARBA" id="ARBA00004429"/>
    </source>
</evidence>
<accession>A0ABY4PBI9</accession>
<comment type="subcellular location">
    <subcellularLocation>
        <location evidence="1">Cell inner membrane</location>
        <topology evidence="1">Multi-pass membrane protein</topology>
    </subcellularLocation>
</comment>
<feature type="transmembrane region" description="Helical" evidence="8">
    <location>
        <begin position="229"/>
        <end position="246"/>
    </location>
</feature>
<keyword evidence="2" id="KW-0813">Transport</keyword>
<reference evidence="9 10" key="1">
    <citation type="journal article" date="2022" name="Int. J. Syst. Evol. Microbiol.">
        <title>Apilactobacillus apisilvae sp. nov., Nicolia spurrieriana gen. nov. sp. nov., Bombilactobacillus folatiphilus sp. nov. and Bombilactobacillus thymidiniphilus sp. nov., four new lactic acid bacterial isolates from stingless bees Tetragonula carbonaria and Austroplebeia australis.</title>
        <authorList>
            <person name="Oliphant S.A."/>
            <person name="Watson-Haigh N.S."/>
            <person name="Sumby K.M."/>
            <person name="Gardner J."/>
            <person name="Groom S."/>
            <person name="Jiranek V."/>
        </authorList>
    </citation>
    <scope>NUCLEOTIDE SEQUENCE [LARGE SCALE GENOMIC DNA]</scope>
    <source>
        <strain evidence="9 10">SG4_A1</strain>
    </source>
</reference>